<organism evidence="3 4">
    <name type="scientific">Stylophora pistillata</name>
    <name type="common">Smooth cauliflower coral</name>
    <dbReference type="NCBI Taxonomy" id="50429"/>
    <lineage>
        <taxon>Eukaryota</taxon>
        <taxon>Metazoa</taxon>
        <taxon>Cnidaria</taxon>
        <taxon>Anthozoa</taxon>
        <taxon>Hexacorallia</taxon>
        <taxon>Scleractinia</taxon>
        <taxon>Astrocoeniina</taxon>
        <taxon>Pocilloporidae</taxon>
        <taxon>Stylophora</taxon>
    </lineage>
</organism>
<dbReference type="EMBL" id="LSMT01000097">
    <property type="protein sequence ID" value="PFX27701.1"/>
    <property type="molecule type" value="Genomic_DNA"/>
</dbReference>
<feature type="region of interest" description="Disordered" evidence="1">
    <location>
        <begin position="106"/>
        <end position="129"/>
    </location>
</feature>
<proteinExistence type="predicted"/>
<keyword evidence="2" id="KW-0812">Transmembrane</keyword>
<dbReference type="Proteomes" id="UP000225706">
    <property type="component" value="Unassembled WGS sequence"/>
</dbReference>
<gene>
    <name evidence="3" type="ORF">AWC38_SpisGene7568</name>
</gene>
<protein>
    <submittedName>
        <fullName evidence="3">Uncharacterized protein</fullName>
    </submittedName>
</protein>
<feature type="region of interest" description="Disordered" evidence="1">
    <location>
        <begin position="150"/>
        <end position="170"/>
    </location>
</feature>
<sequence>MFSILSGVYVYVIAWTLIERDSANSLGPKNLSDSVYLSWIVTGTGVFFALVFHIGTKKPPKRRRKSSSYFDFRNAGGVLSWTGTQDEDSQKKTSIAHGFVDMLMGPLHGQNNGDEEPGREDTAKRENDYGRKSLQQKFLAVIFYENGDCPETMPDTETEEATGLSGDGESKAHAVSVLRHLDRYRKMSIFFTKLANNGDRPGVTQEVLKDKEKAFETQKGRECGANKDEDKQMAMENNKELQDYFANDEGYPENIQELSVSSKQTTRKNGNVSVPDHGELGFTNFGFDSDGRKDITNEDIMRSAPNLRKKSVNFSAPESLVLLSEIYEEKETRLNDDKSTEEPETRMTETPSEDPEQWFKSVKDRDNSLATADHPKVLCRINDKKRSKTMKAWTKDPNLCRKQSNHQLRTPSICGGTWHVDSDGVPYGFIFPAFKVYLPQ</sequence>
<feature type="compositionally biased region" description="Basic and acidic residues" evidence="1">
    <location>
        <begin position="119"/>
        <end position="129"/>
    </location>
</feature>
<dbReference type="OrthoDB" id="5968156at2759"/>
<keyword evidence="2" id="KW-1133">Transmembrane helix</keyword>
<evidence type="ECO:0000313" key="3">
    <source>
        <dbReference type="EMBL" id="PFX27701.1"/>
    </source>
</evidence>
<keyword evidence="2" id="KW-0472">Membrane</keyword>
<feature type="compositionally biased region" description="Basic and acidic residues" evidence="1">
    <location>
        <begin position="331"/>
        <end position="347"/>
    </location>
</feature>
<evidence type="ECO:0000256" key="1">
    <source>
        <dbReference type="SAM" id="MobiDB-lite"/>
    </source>
</evidence>
<name>A0A2B4SCU7_STYPI</name>
<accession>A0A2B4SCU7</accession>
<evidence type="ECO:0000256" key="2">
    <source>
        <dbReference type="SAM" id="Phobius"/>
    </source>
</evidence>
<keyword evidence="4" id="KW-1185">Reference proteome</keyword>
<dbReference type="AlphaFoldDB" id="A0A2B4SCU7"/>
<feature type="region of interest" description="Disordered" evidence="1">
    <location>
        <begin position="331"/>
        <end position="356"/>
    </location>
</feature>
<reference evidence="4" key="1">
    <citation type="journal article" date="2017" name="bioRxiv">
        <title>Comparative analysis of the genomes of Stylophora pistillata and Acropora digitifera provides evidence for extensive differences between species of corals.</title>
        <authorList>
            <person name="Voolstra C.R."/>
            <person name="Li Y."/>
            <person name="Liew Y.J."/>
            <person name="Baumgarten S."/>
            <person name="Zoccola D."/>
            <person name="Flot J.-F."/>
            <person name="Tambutte S."/>
            <person name="Allemand D."/>
            <person name="Aranda M."/>
        </authorList>
    </citation>
    <scope>NUCLEOTIDE SEQUENCE [LARGE SCALE GENOMIC DNA]</scope>
</reference>
<feature type="transmembrane region" description="Helical" evidence="2">
    <location>
        <begin position="36"/>
        <end position="55"/>
    </location>
</feature>
<evidence type="ECO:0000313" key="4">
    <source>
        <dbReference type="Proteomes" id="UP000225706"/>
    </source>
</evidence>
<comment type="caution">
    <text evidence="3">The sequence shown here is derived from an EMBL/GenBank/DDBJ whole genome shotgun (WGS) entry which is preliminary data.</text>
</comment>